<comment type="caution">
    <text evidence="1">The sequence shown here is derived from an EMBL/GenBank/DDBJ whole genome shotgun (WGS) entry which is preliminary data.</text>
</comment>
<evidence type="ECO:0000313" key="1">
    <source>
        <dbReference type="EMBL" id="OGL47925.1"/>
    </source>
</evidence>
<gene>
    <name evidence="1" type="ORF">A2161_16355</name>
</gene>
<accession>A0A1F7S280</accession>
<name>A0A1F7S280_9BACT</name>
<proteinExistence type="predicted"/>
<dbReference type="Proteomes" id="UP000179266">
    <property type="component" value="Unassembled WGS sequence"/>
</dbReference>
<organism evidence="1 2">
    <name type="scientific">Candidatus Schekmanbacteria bacterium RBG_13_48_7</name>
    <dbReference type="NCBI Taxonomy" id="1817878"/>
    <lineage>
        <taxon>Bacteria</taxon>
        <taxon>Candidatus Schekmaniibacteriota</taxon>
    </lineage>
</organism>
<evidence type="ECO:0000313" key="2">
    <source>
        <dbReference type="Proteomes" id="UP000179266"/>
    </source>
</evidence>
<dbReference type="EMBL" id="MGDD01000048">
    <property type="protein sequence ID" value="OGL47925.1"/>
    <property type="molecule type" value="Genomic_DNA"/>
</dbReference>
<sequence>METLKQEAINAISKLPDTASIDDIMYRLYVIDKVKKGKESVNQGKVISIEELKREMNSW</sequence>
<protein>
    <submittedName>
        <fullName evidence="1">Uncharacterized protein</fullName>
    </submittedName>
</protein>
<reference evidence="1 2" key="1">
    <citation type="journal article" date="2016" name="Nat. Commun.">
        <title>Thousands of microbial genomes shed light on interconnected biogeochemical processes in an aquifer system.</title>
        <authorList>
            <person name="Anantharaman K."/>
            <person name="Brown C.T."/>
            <person name="Hug L.A."/>
            <person name="Sharon I."/>
            <person name="Castelle C.J."/>
            <person name="Probst A.J."/>
            <person name="Thomas B.C."/>
            <person name="Singh A."/>
            <person name="Wilkins M.J."/>
            <person name="Karaoz U."/>
            <person name="Brodie E.L."/>
            <person name="Williams K.H."/>
            <person name="Hubbard S.S."/>
            <person name="Banfield J.F."/>
        </authorList>
    </citation>
    <scope>NUCLEOTIDE SEQUENCE [LARGE SCALE GENOMIC DNA]</scope>
</reference>
<dbReference type="AlphaFoldDB" id="A0A1F7S280"/>